<dbReference type="InParanoid" id="A0A1Y2LTE1"/>
<keyword evidence="5" id="KW-0804">Transcription</keyword>
<dbReference type="GO" id="GO:0006351">
    <property type="term" value="P:DNA-templated transcription"/>
    <property type="evidence" value="ECO:0007669"/>
    <property type="project" value="InterPro"/>
</dbReference>
<evidence type="ECO:0000256" key="4">
    <source>
        <dbReference type="ARBA" id="ARBA00023125"/>
    </source>
</evidence>
<dbReference type="EMBL" id="KZ107850">
    <property type="protein sequence ID" value="OSS46839.1"/>
    <property type="molecule type" value="Genomic_DNA"/>
</dbReference>
<dbReference type="Proteomes" id="UP000193240">
    <property type="component" value="Unassembled WGS sequence"/>
</dbReference>
<feature type="compositionally biased region" description="Polar residues" evidence="7">
    <location>
        <begin position="525"/>
        <end position="537"/>
    </location>
</feature>
<dbReference type="SUPFAM" id="SSF57701">
    <property type="entry name" value="Zn2/Cys6 DNA-binding domain"/>
    <property type="match status" value="1"/>
</dbReference>
<protein>
    <recommendedName>
        <fullName evidence="8">Zn(2)-C6 fungal-type domain-containing protein</fullName>
    </recommendedName>
</protein>
<dbReference type="InterPro" id="IPR007219">
    <property type="entry name" value="XnlR_reg_dom"/>
</dbReference>
<feature type="region of interest" description="Disordered" evidence="7">
    <location>
        <begin position="525"/>
        <end position="594"/>
    </location>
</feature>
<dbReference type="GO" id="GO:0000981">
    <property type="term" value="F:DNA-binding transcription factor activity, RNA polymerase II-specific"/>
    <property type="evidence" value="ECO:0007669"/>
    <property type="project" value="InterPro"/>
</dbReference>
<dbReference type="PANTHER" id="PTHR31845">
    <property type="entry name" value="FINGER DOMAIN PROTEIN, PUTATIVE-RELATED"/>
    <property type="match status" value="1"/>
</dbReference>
<dbReference type="Gene3D" id="4.10.240.10">
    <property type="entry name" value="Zn(2)-C6 fungal-type DNA-binding domain"/>
    <property type="match status" value="1"/>
</dbReference>
<evidence type="ECO:0000256" key="7">
    <source>
        <dbReference type="SAM" id="MobiDB-lite"/>
    </source>
</evidence>
<keyword evidence="6" id="KW-0539">Nucleus</keyword>
<evidence type="ECO:0000313" key="9">
    <source>
        <dbReference type="EMBL" id="OSS46839.1"/>
    </source>
</evidence>
<dbReference type="SMART" id="SM00066">
    <property type="entry name" value="GAL4"/>
    <property type="match status" value="1"/>
</dbReference>
<dbReference type="CDD" id="cd00067">
    <property type="entry name" value="GAL4"/>
    <property type="match status" value="1"/>
</dbReference>
<organism evidence="9 10">
    <name type="scientific">Epicoccum nigrum</name>
    <name type="common">Soil fungus</name>
    <name type="synonym">Epicoccum purpurascens</name>
    <dbReference type="NCBI Taxonomy" id="105696"/>
    <lineage>
        <taxon>Eukaryota</taxon>
        <taxon>Fungi</taxon>
        <taxon>Dikarya</taxon>
        <taxon>Ascomycota</taxon>
        <taxon>Pezizomycotina</taxon>
        <taxon>Dothideomycetes</taxon>
        <taxon>Pleosporomycetidae</taxon>
        <taxon>Pleosporales</taxon>
        <taxon>Pleosporineae</taxon>
        <taxon>Didymellaceae</taxon>
        <taxon>Epicoccum</taxon>
    </lineage>
</organism>
<feature type="compositionally biased region" description="Polar residues" evidence="7">
    <location>
        <begin position="99"/>
        <end position="108"/>
    </location>
</feature>
<dbReference type="GO" id="GO:0008270">
    <property type="term" value="F:zinc ion binding"/>
    <property type="evidence" value="ECO:0007669"/>
    <property type="project" value="InterPro"/>
</dbReference>
<dbReference type="Pfam" id="PF00172">
    <property type="entry name" value="Zn_clus"/>
    <property type="match status" value="1"/>
</dbReference>
<name>A0A1Y2LTE1_EPING</name>
<evidence type="ECO:0000256" key="3">
    <source>
        <dbReference type="ARBA" id="ARBA00023015"/>
    </source>
</evidence>
<proteinExistence type="predicted"/>
<sequence>MSLAPPGADPTSRVAATQLLSKTCQNCFSLKIRCDRTQRQDICDRCARLGKECVFRPARRRDNSAKRDSRIQALEQQVKDLLRLQQKGPLVQQPLPEGSATTTRQSSPPVAGEGDIIDDDVVSIERAETLMDMYKTDMMPHFPFVMFNAHTKASDLRRAQPFLFLAVISVACYHDLQTQDKLYHRFKYMVSEKVLYGGDECLDLQYLQGLLIALAWNQFHGRSKNYSQYLQLAISIAVDLRLDRRGIRQKPDEGSKRDPIVRDGYKGEGNAESAAQRAAAGVFYIASTIAKLLDKMNTFACTPFIEEGCLALQQKAEYRTDKDLYHVIRLQKIIENIDQIAQVANRDDDEAHASYLRVRAELEQFRAYLISDVSDSHLLFMQFHTARLFLYQVAFFERNLQQSPYLHLNILCEGLEGSKSFLDLYLWLPPKSEMALTNIEWIQLNFGVTLAAKFAIVSRNPHVEAQTRELRNRLNIDHVFRHLTLRIGALVGRAGEGNKQKDIFYYYELRTRKIQGWYEKMLRATGTTSPPNAAHPQTSSLNPPPPHSSSSSGIPVSTTFSHQQPKTHTAPINYPDYNLPQHTTTAHQPMPPPPQPAMAAVGLAPLHSYQPQPYSSSAAPALAFPDLMMAQGWDSMFAIPMEHDSLFDTSQGYGLGMASPPSEGSSWGAESVGSQ</sequence>
<dbReference type="InterPro" id="IPR051089">
    <property type="entry name" value="prtT"/>
</dbReference>
<dbReference type="PROSITE" id="PS50048">
    <property type="entry name" value="ZN2_CY6_FUNGAL_2"/>
    <property type="match status" value="1"/>
</dbReference>
<feature type="domain" description="Zn(2)-C6 fungal-type" evidence="8">
    <location>
        <begin position="23"/>
        <end position="55"/>
    </location>
</feature>
<dbReference type="STRING" id="105696.A0A1Y2LTE1"/>
<dbReference type="Pfam" id="PF04082">
    <property type="entry name" value="Fungal_trans"/>
    <property type="match status" value="1"/>
</dbReference>
<dbReference type="OMA" id="HLAWAHY"/>
<feature type="compositionally biased region" description="Low complexity" evidence="7">
    <location>
        <begin position="548"/>
        <end position="561"/>
    </location>
</feature>
<dbReference type="AlphaFoldDB" id="A0A1Y2LTE1"/>
<evidence type="ECO:0000256" key="1">
    <source>
        <dbReference type="ARBA" id="ARBA00004123"/>
    </source>
</evidence>
<evidence type="ECO:0000256" key="6">
    <source>
        <dbReference type="ARBA" id="ARBA00023242"/>
    </source>
</evidence>
<gene>
    <name evidence="9" type="ORF">B5807_08768</name>
</gene>
<dbReference type="GO" id="GO:0000976">
    <property type="term" value="F:transcription cis-regulatory region binding"/>
    <property type="evidence" value="ECO:0007669"/>
    <property type="project" value="TreeGrafter"/>
</dbReference>
<keyword evidence="3" id="KW-0805">Transcription regulation</keyword>
<comment type="subcellular location">
    <subcellularLocation>
        <location evidence="1">Nucleus</location>
    </subcellularLocation>
</comment>
<evidence type="ECO:0000256" key="2">
    <source>
        <dbReference type="ARBA" id="ARBA00022723"/>
    </source>
</evidence>
<evidence type="ECO:0000259" key="8">
    <source>
        <dbReference type="PROSITE" id="PS50048"/>
    </source>
</evidence>
<feature type="region of interest" description="Disordered" evidence="7">
    <location>
        <begin position="654"/>
        <end position="675"/>
    </location>
</feature>
<evidence type="ECO:0000313" key="10">
    <source>
        <dbReference type="Proteomes" id="UP000193240"/>
    </source>
</evidence>
<dbReference type="PANTHER" id="PTHR31845:SF37">
    <property type="entry name" value="TRANSCRIPTION FACTOR DOMAIN-CONTAINING PROTEIN"/>
    <property type="match status" value="1"/>
</dbReference>
<dbReference type="InterPro" id="IPR036864">
    <property type="entry name" value="Zn2-C6_fun-type_DNA-bd_sf"/>
</dbReference>
<dbReference type="CDD" id="cd12148">
    <property type="entry name" value="fungal_TF_MHR"/>
    <property type="match status" value="1"/>
</dbReference>
<reference evidence="9 10" key="1">
    <citation type="journal article" date="2017" name="Genome Announc.">
        <title>Genome sequence of the saprophytic ascomycete Epicoccum nigrum ICMP 19927 strain isolated from New Zealand.</title>
        <authorList>
            <person name="Fokin M."/>
            <person name="Fleetwood D."/>
            <person name="Weir B.S."/>
            <person name="Villas-Boas S.G."/>
        </authorList>
    </citation>
    <scope>NUCLEOTIDE SEQUENCE [LARGE SCALE GENOMIC DNA]</scope>
    <source>
        <strain evidence="9 10">ICMP 19927</strain>
    </source>
</reference>
<accession>A0A1Y2LTE1</accession>
<dbReference type="InterPro" id="IPR001138">
    <property type="entry name" value="Zn2Cys6_DnaBD"/>
</dbReference>
<feature type="region of interest" description="Disordered" evidence="7">
    <location>
        <begin position="89"/>
        <end position="112"/>
    </location>
</feature>
<keyword evidence="10" id="KW-1185">Reference proteome</keyword>
<keyword evidence="4" id="KW-0238">DNA-binding</keyword>
<dbReference type="GO" id="GO:0005634">
    <property type="term" value="C:nucleus"/>
    <property type="evidence" value="ECO:0007669"/>
    <property type="project" value="UniProtKB-SubCell"/>
</dbReference>
<evidence type="ECO:0000256" key="5">
    <source>
        <dbReference type="ARBA" id="ARBA00023163"/>
    </source>
</evidence>
<keyword evidence="2" id="KW-0479">Metal-binding</keyword>